<dbReference type="Pfam" id="PF05958">
    <property type="entry name" value="tRNA_U5-meth_tr"/>
    <property type="match status" value="1"/>
</dbReference>
<dbReference type="SUPFAM" id="SSF53335">
    <property type="entry name" value="S-adenosyl-L-methionine-dependent methyltransferases"/>
    <property type="match status" value="1"/>
</dbReference>
<comment type="caution">
    <text evidence="8">The sequence shown here is derived from an EMBL/GenBank/DDBJ whole genome shotgun (WGS) entry which is preliminary data.</text>
</comment>
<evidence type="ECO:0000256" key="2">
    <source>
        <dbReference type="ARBA" id="ARBA00022603"/>
    </source>
</evidence>
<evidence type="ECO:0000256" key="6">
    <source>
        <dbReference type="PROSITE-ProRule" id="PRU10015"/>
    </source>
</evidence>
<dbReference type="InterPro" id="IPR010280">
    <property type="entry name" value="U5_MeTrfase_fam"/>
</dbReference>
<dbReference type="GO" id="GO:0051539">
    <property type="term" value="F:4 iron, 4 sulfur cluster binding"/>
    <property type="evidence" value="ECO:0007669"/>
    <property type="project" value="UniProtKB-KW"/>
</dbReference>
<dbReference type="InterPro" id="IPR012340">
    <property type="entry name" value="NA-bd_OB-fold"/>
</dbReference>
<accession>A0A9D8KEF5</accession>
<dbReference type="EMBL" id="JAFGIX010000048">
    <property type="protein sequence ID" value="MBN1573411.1"/>
    <property type="molecule type" value="Genomic_DNA"/>
</dbReference>
<feature type="binding site" evidence="5">
    <location>
        <position position="299"/>
    </location>
    <ligand>
        <name>S-adenosyl-L-methionine</name>
        <dbReference type="ChEBI" id="CHEBI:59789"/>
    </ligand>
</feature>
<dbReference type="Gene3D" id="3.40.50.150">
    <property type="entry name" value="Vaccinia Virus protein VP39"/>
    <property type="match status" value="1"/>
</dbReference>
<dbReference type="PROSITE" id="PS01231">
    <property type="entry name" value="TRMA_2"/>
    <property type="match status" value="1"/>
</dbReference>
<dbReference type="InterPro" id="IPR030391">
    <property type="entry name" value="MeTrfase_TrmA_CS"/>
</dbReference>
<keyword evidence="1" id="KW-0408">Iron</keyword>
<feature type="binding site" evidence="5">
    <location>
        <position position="320"/>
    </location>
    <ligand>
        <name>S-adenosyl-L-methionine</name>
        <dbReference type="ChEBI" id="CHEBI:59789"/>
    </ligand>
</feature>
<dbReference type="InterPro" id="IPR029063">
    <property type="entry name" value="SAM-dependent_MTases_sf"/>
</dbReference>
<keyword evidence="4 5" id="KW-0949">S-adenosyl-L-methionine</keyword>
<evidence type="ECO:0000256" key="3">
    <source>
        <dbReference type="ARBA" id="ARBA00022679"/>
    </source>
</evidence>
<sequence length="439" mass="47270">MVNKGTATIESLAYGGNGVARHKGKVLFIPYTAPGDVVFFELTSERKNFSFARALEILTPSEERVNPVCPLFTRCGGCQWQHVGYERQLLEKKSIVRESLLRIAGVAGVDFTVDNIVKSPGEYGYRARVDLNFKVVGGEKRRSIIVGHLAPRSREIVPLQACPVLRPEIDKRLQGLPDALGRLGVRSGGELKLVSGEGGEVAAVVYVQGSFGGDRSGVGKFAESLELKGAVVILKKDVKRGALVSGNPTVHYSVPAGGIDRKLKLSAGGFLQGNPAVNRLLISRLTKFDFSNMKVLELYSGAGNLSIPVGLSGAELLGVEENRYSVMDAQKNAGLFGLAGVKFLKGDAADSLNNLLRNAKGGGKFDAVILNPPREGARDAIDGIVDLRPAHIFYISCAPPTLSRDVGELIKAGYRVREAIPFDMFPQTYHVETLCHLSI</sequence>
<evidence type="ECO:0000313" key="9">
    <source>
        <dbReference type="Proteomes" id="UP000809273"/>
    </source>
</evidence>
<dbReference type="GO" id="GO:0070475">
    <property type="term" value="P:rRNA base methylation"/>
    <property type="evidence" value="ECO:0007669"/>
    <property type="project" value="TreeGrafter"/>
</dbReference>
<proteinExistence type="inferred from homology"/>
<keyword evidence="1" id="KW-0411">Iron-sulfur</keyword>
<evidence type="ECO:0000259" key="7">
    <source>
        <dbReference type="PROSITE" id="PS50926"/>
    </source>
</evidence>
<gene>
    <name evidence="8" type="primary">rlmD</name>
    <name evidence="8" type="ORF">JW984_09480</name>
</gene>
<dbReference type="NCBIfam" id="TIGR00479">
    <property type="entry name" value="rumA"/>
    <property type="match status" value="1"/>
</dbReference>
<dbReference type="Gene3D" id="2.40.50.1070">
    <property type="match status" value="1"/>
</dbReference>
<feature type="binding site" evidence="5">
    <location>
        <position position="371"/>
    </location>
    <ligand>
        <name>S-adenosyl-L-methionine</name>
        <dbReference type="ChEBI" id="CHEBI:59789"/>
    </ligand>
</feature>
<dbReference type="Pfam" id="PF01938">
    <property type="entry name" value="TRAM"/>
    <property type="match status" value="1"/>
</dbReference>
<dbReference type="GO" id="GO:0070041">
    <property type="term" value="F:rRNA (uridine-C5-)-methyltransferase activity"/>
    <property type="evidence" value="ECO:0007669"/>
    <property type="project" value="TreeGrafter"/>
</dbReference>
<dbReference type="PANTHER" id="PTHR11061:SF49">
    <property type="entry name" value="23S RRNA (URACIL(1939)-C(5))-METHYLTRANSFERASE RLMD"/>
    <property type="match status" value="1"/>
</dbReference>
<name>A0A9D8KEF5_9DELT</name>
<dbReference type="CDD" id="cd02440">
    <property type="entry name" value="AdoMet_MTases"/>
    <property type="match status" value="1"/>
</dbReference>
<feature type="domain" description="TRAM" evidence="7">
    <location>
        <begin position="1"/>
        <end position="56"/>
    </location>
</feature>
<reference evidence="8" key="1">
    <citation type="journal article" date="2021" name="Environ. Microbiol.">
        <title>Genomic characterization of three novel Desulfobacterota classes expand the metabolic and phylogenetic diversity of the phylum.</title>
        <authorList>
            <person name="Murphy C.L."/>
            <person name="Biggerstaff J."/>
            <person name="Eichhorn A."/>
            <person name="Ewing E."/>
            <person name="Shahan R."/>
            <person name="Soriano D."/>
            <person name="Stewart S."/>
            <person name="VanMol K."/>
            <person name="Walker R."/>
            <person name="Walters P."/>
            <person name="Elshahed M.S."/>
            <person name="Youssef N.H."/>
        </authorList>
    </citation>
    <scope>NUCLEOTIDE SEQUENCE</scope>
    <source>
        <strain evidence="8">Zod_Metabat.24</strain>
    </source>
</reference>
<comment type="similarity">
    <text evidence="5">Belongs to the class I-like SAM-binding methyltransferase superfamily. RNA M5U methyltransferase family.</text>
</comment>
<dbReference type="FunFam" id="2.40.50.140:FF:000097">
    <property type="entry name" value="23S rRNA (uracil(1939)-C(5))-methyltransferase RlmD"/>
    <property type="match status" value="1"/>
</dbReference>
<dbReference type="SUPFAM" id="SSF50249">
    <property type="entry name" value="Nucleic acid-binding proteins"/>
    <property type="match status" value="1"/>
</dbReference>
<organism evidence="8 9">
    <name type="scientific">Candidatus Zymogenus saltonus</name>
    <dbReference type="NCBI Taxonomy" id="2844893"/>
    <lineage>
        <taxon>Bacteria</taxon>
        <taxon>Deltaproteobacteria</taxon>
        <taxon>Candidatus Zymogenia</taxon>
        <taxon>Candidatus Zymogeniales</taxon>
        <taxon>Candidatus Zymogenaceae</taxon>
        <taxon>Candidatus Zymogenus</taxon>
    </lineage>
</organism>
<evidence type="ECO:0000256" key="5">
    <source>
        <dbReference type="PROSITE-ProRule" id="PRU01024"/>
    </source>
</evidence>
<evidence type="ECO:0000256" key="1">
    <source>
        <dbReference type="ARBA" id="ARBA00022485"/>
    </source>
</evidence>
<dbReference type="AlphaFoldDB" id="A0A9D8KEF5"/>
<keyword evidence="1" id="KW-0479">Metal-binding</keyword>
<feature type="active site" description="Nucleophile" evidence="5">
    <location>
        <position position="397"/>
    </location>
</feature>
<dbReference type="PROSITE" id="PS51687">
    <property type="entry name" value="SAM_MT_RNA_M5U"/>
    <property type="match status" value="1"/>
</dbReference>
<keyword evidence="2 5" id="KW-0489">Methyltransferase</keyword>
<feature type="binding site" evidence="5">
    <location>
        <position position="272"/>
    </location>
    <ligand>
        <name>S-adenosyl-L-methionine</name>
        <dbReference type="ChEBI" id="CHEBI:59789"/>
    </ligand>
</feature>
<evidence type="ECO:0000256" key="4">
    <source>
        <dbReference type="ARBA" id="ARBA00022691"/>
    </source>
</evidence>
<dbReference type="Gene3D" id="2.40.50.140">
    <property type="entry name" value="Nucleic acid-binding proteins"/>
    <property type="match status" value="1"/>
</dbReference>
<protein>
    <submittedName>
        <fullName evidence="8">23S rRNA (Uracil(1939)-C(5))-methyltransferase RlmD</fullName>
        <ecNumber evidence="8">2.1.1.190</ecNumber>
    </submittedName>
</protein>
<evidence type="ECO:0000313" key="8">
    <source>
        <dbReference type="EMBL" id="MBN1573411.1"/>
    </source>
</evidence>
<keyword evidence="1" id="KW-0004">4Fe-4S</keyword>
<feature type="active site" evidence="6">
    <location>
        <position position="397"/>
    </location>
</feature>
<keyword evidence="3 5" id="KW-0808">Transferase</keyword>
<dbReference type="PANTHER" id="PTHR11061">
    <property type="entry name" value="RNA M5U METHYLTRANSFERASE"/>
    <property type="match status" value="1"/>
</dbReference>
<dbReference type="PROSITE" id="PS50926">
    <property type="entry name" value="TRAM"/>
    <property type="match status" value="1"/>
</dbReference>
<dbReference type="Proteomes" id="UP000809273">
    <property type="component" value="Unassembled WGS sequence"/>
</dbReference>
<dbReference type="EC" id="2.1.1.190" evidence="8"/>
<dbReference type="InterPro" id="IPR002792">
    <property type="entry name" value="TRAM_dom"/>
</dbReference>
<dbReference type="PROSITE" id="PS01230">
    <property type="entry name" value="TRMA_1"/>
    <property type="match status" value="1"/>
</dbReference>
<dbReference type="InterPro" id="IPR030390">
    <property type="entry name" value="MeTrfase_TrmA_AS"/>
</dbReference>
<reference evidence="8" key="2">
    <citation type="submission" date="2021-01" db="EMBL/GenBank/DDBJ databases">
        <authorList>
            <person name="Hahn C.R."/>
            <person name="Youssef N.H."/>
            <person name="Elshahed M."/>
        </authorList>
    </citation>
    <scope>NUCLEOTIDE SEQUENCE</scope>
    <source>
        <strain evidence="8">Zod_Metabat.24</strain>
    </source>
</reference>